<dbReference type="GO" id="GO:0008360">
    <property type="term" value="P:regulation of cell shape"/>
    <property type="evidence" value="ECO:0007669"/>
    <property type="project" value="UniProtKB-KW"/>
</dbReference>
<evidence type="ECO:0000256" key="3">
    <source>
        <dbReference type="ARBA" id="ARBA00022960"/>
    </source>
</evidence>
<proteinExistence type="predicted"/>
<evidence type="ECO:0008006" key="9">
    <source>
        <dbReference type="Google" id="ProtNLM"/>
    </source>
</evidence>
<dbReference type="GO" id="GO:0032153">
    <property type="term" value="C:cell division site"/>
    <property type="evidence" value="ECO:0007669"/>
    <property type="project" value="TreeGrafter"/>
</dbReference>
<feature type="transmembrane region" description="Helical" evidence="6">
    <location>
        <begin position="337"/>
        <end position="356"/>
    </location>
</feature>
<dbReference type="Proteomes" id="UP000179880">
    <property type="component" value="Unassembled WGS sequence"/>
</dbReference>
<feature type="transmembrane region" description="Helical" evidence="6">
    <location>
        <begin position="303"/>
        <end position="325"/>
    </location>
</feature>
<dbReference type="AlphaFoldDB" id="A0A1F6WLT3"/>
<dbReference type="GO" id="GO:0015648">
    <property type="term" value="F:lipid-linked peptidoglycan transporter activity"/>
    <property type="evidence" value="ECO:0007669"/>
    <property type="project" value="TreeGrafter"/>
</dbReference>
<name>A0A1F6WLT3_9BACT</name>
<feature type="transmembrane region" description="Helical" evidence="6">
    <location>
        <begin position="161"/>
        <end position="178"/>
    </location>
</feature>
<dbReference type="EMBL" id="MFUH01000002">
    <property type="protein sequence ID" value="OGI82837.1"/>
    <property type="molecule type" value="Genomic_DNA"/>
</dbReference>
<sequence length="381" mass="42149">MTRSFGKTIDWLLFAALLPILGAGLITMKSFSPDPSSAELFFNKQIIWVLISFVLFFSLAHLDFRFLKRTDLLVALFFISCAMLLILLVSGHTVRGSASWFSFGSFSFQPADAAKLVLILILAKYFSRRHVEIRAAKHILISGLYAFLPLVLIFFQPDFGSAAIIFLIWLGVAIVAGISKKHLLVMFLIGALLFGGLWSFVFKDSQKDRIRTFLNPLTDVHNSGWNAYQSMIAVGSGQILGKGVGFGTQSRLKFLPEYQTDFIFAAFAEEWGFGGVVLLLILYGVVIWRILASTLVGSGNFEIFFGVGLSIFLMSHIIINIGMNMGLLPITGIPLPFISYGGSHLVIEFAALGILASMRNYSRATHSDDTQKEFIGLEKNT</sequence>
<feature type="transmembrane region" description="Helical" evidence="6">
    <location>
        <begin position="135"/>
        <end position="155"/>
    </location>
</feature>
<feature type="transmembrane region" description="Helical" evidence="6">
    <location>
        <begin position="271"/>
        <end position="291"/>
    </location>
</feature>
<feature type="transmembrane region" description="Helical" evidence="6">
    <location>
        <begin position="100"/>
        <end position="123"/>
    </location>
</feature>
<comment type="subcellular location">
    <subcellularLocation>
        <location evidence="1">Membrane</location>
        <topology evidence="1">Multi-pass membrane protein</topology>
    </subcellularLocation>
</comment>
<dbReference type="GO" id="GO:0051301">
    <property type="term" value="P:cell division"/>
    <property type="evidence" value="ECO:0007669"/>
    <property type="project" value="InterPro"/>
</dbReference>
<evidence type="ECO:0000256" key="5">
    <source>
        <dbReference type="ARBA" id="ARBA00023136"/>
    </source>
</evidence>
<dbReference type="GO" id="GO:0005886">
    <property type="term" value="C:plasma membrane"/>
    <property type="evidence" value="ECO:0007669"/>
    <property type="project" value="TreeGrafter"/>
</dbReference>
<evidence type="ECO:0000313" key="8">
    <source>
        <dbReference type="Proteomes" id="UP000179880"/>
    </source>
</evidence>
<keyword evidence="3" id="KW-0133">Cell shape</keyword>
<dbReference type="InterPro" id="IPR001182">
    <property type="entry name" value="FtsW/RodA"/>
</dbReference>
<reference evidence="7 8" key="1">
    <citation type="journal article" date="2016" name="Nat. Commun.">
        <title>Thousands of microbial genomes shed light on interconnected biogeochemical processes in an aquifer system.</title>
        <authorList>
            <person name="Anantharaman K."/>
            <person name="Brown C.T."/>
            <person name="Hug L.A."/>
            <person name="Sharon I."/>
            <person name="Castelle C.J."/>
            <person name="Probst A.J."/>
            <person name="Thomas B.C."/>
            <person name="Singh A."/>
            <person name="Wilkins M.J."/>
            <person name="Karaoz U."/>
            <person name="Brodie E.L."/>
            <person name="Williams K.H."/>
            <person name="Hubbard S.S."/>
            <person name="Banfield J.F."/>
        </authorList>
    </citation>
    <scope>NUCLEOTIDE SEQUENCE [LARGE SCALE GENOMIC DNA]</scope>
</reference>
<keyword evidence="5 6" id="KW-0472">Membrane</keyword>
<feature type="transmembrane region" description="Helical" evidence="6">
    <location>
        <begin position="46"/>
        <end position="64"/>
    </location>
</feature>
<evidence type="ECO:0000256" key="2">
    <source>
        <dbReference type="ARBA" id="ARBA00022692"/>
    </source>
</evidence>
<organism evidence="7 8">
    <name type="scientific">Candidatus Nomurabacteria bacterium RIFCSPHIGHO2_02_FULL_42_24</name>
    <dbReference type="NCBI Taxonomy" id="1801757"/>
    <lineage>
        <taxon>Bacteria</taxon>
        <taxon>Candidatus Nomuraibacteriota</taxon>
    </lineage>
</organism>
<feature type="transmembrane region" description="Helical" evidence="6">
    <location>
        <begin position="183"/>
        <end position="201"/>
    </location>
</feature>
<keyword evidence="4 6" id="KW-1133">Transmembrane helix</keyword>
<comment type="caution">
    <text evidence="7">The sequence shown here is derived from an EMBL/GenBank/DDBJ whole genome shotgun (WGS) entry which is preliminary data.</text>
</comment>
<accession>A0A1F6WLT3</accession>
<gene>
    <name evidence="7" type="ORF">A3B93_00325</name>
</gene>
<dbReference type="Pfam" id="PF01098">
    <property type="entry name" value="FTSW_RODA_SPOVE"/>
    <property type="match status" value="1"/>
</dbReference>
<evidence type="ECO:0000313" key="7">
    <source>
        <dbReference type="EMBL" id="OGI82837.1"/>
    </source>
</evidence>
<evidence type="ECO:0000256" key="1">
    <source>
        <dbReference type="ARBA" id="ARBA00004141"/>
    </source>
</evidence>
<evidence type="ECO:0000256" key="4">
    <source>
        <dbReference type="ARBA" id="ARBA00022989"/>
    </source>
</evidence>
<dbReference type="PANTHER" id="PTHR30474">
    <property type="entry name" value="CELL CYCLE PROTEIN"/>
    <property type="match status" value="1"/>
</dbReference>
<dbReference type="PANTHER" id="PTHR30474:SF1">
    <property type="entry name" value="PEPTIDOGLYCAN GLYCOSYLTRANSFERASE MRDB"/>
    <property type="match status" value="1"/>
</dbReference>
<keyword evidence="2 6" id="KW-0812">Transmembrane</keyword>
<evidence type="ECO:0000256" key="6">
    <source>
        <dbReference type="SAM" id="Phobius"/>
    </source>
</evidence>
<protein>
    <recommendedName>
        <fullName evidence="9">Rod shape-determining protein RodA</fullName>
    </recommendedName>
</protein>
<feature type="transmembrane region" description="Helical" evidence="6">
    <location>
        <begin position="71"/>
        <end position="94"/>
    </location>
</feature>